<accession>A0A0P4R9U3</accession>
<keyword evidence="3" id="KW-1185">Reference proteome</keyword>
<evidence type="ECO:0000256" key="1">
    <source>
        <dbReference type="SAM" id="Phobius"/>
    </source>
</evidence>
<feature type="transmembrane region" description="Helical" evidence="1">
    <location>
        <begin position="20"/>
        <end position="38"/>
    </location>
</feature>
<comment type="caution">
    <text evidence="2">The sequence shown here is derived from an EMBL/GenBank/DDBJ whole genome shotgun (WGS) entry which is preliminary data.</text>
</comment>
<name>A0A0P4R9U3_9ACTN</name>
<organism evidence="2 3">
    <name type="scientific">Streptomyces lydicamycinicus</name>
    <dbReference type="NCBI Taxonomy" id="1546107"/>
    <lineage>
        <taxon>Bacteria</taxon>
        <taxon>Bacillati</taxon>
        <taxon>Actinomycetota</taxon>
        <taxon>Actinomycetes</taxon>
        <taxon>Kitasatosporales</taxon>
        <taxon>Streptomycetaceae</taxon>
        <taxon>Streptomyces</taxon>
    </lineage>
</organism>
<evidence type="ECO:0000313" key="2">
    <source>
        <dbReference type="EMBL" id="GAO09733.1"/>
    </source>
</evidence>
<gene>
    <name evidence="2" type="ORF">TPA0598_05_04550</name>
</gene>
<reference evidence="3" key="1">
    <citation type="submission" date="2014-09" db="EMBL/GenBank/DDBJ databases">
        <title>Whole genome shotgun sequence of Streptomyces sp. NBRC 110027.</title>
        <authorList>
            <person name="Komaki H."/>
            <person name="Ichikawa N."/>
            <person name="Katano-Makiyama Y."/>
            <person name="Hosoyama A."/>
            <person name="Hashimoto M."/>
            <person name="Uohara A."/>
            <person name="Kitahashi Y."/>
            <person name="Ohji S."/>
            <person name="Kimura A."/>
            <person name="Yamazoe A."/>
            <person name="Igarashi Y."/>
            <person name="Fujita N."/>
        </authorList>
    </citation>
    <scope>NUCLEOTIDE SEQUENCE [LARGE SCALE GENOMIC DNA]</scope>
    <source>
        <strain evidence="3">NBRC 110027</strain>
    </source>
</reference>
<dbReference type="AlphaFoldDB" id="A0A0P4R9U3"/>
<dbReference type="Proteomes" id="UP000048965">
    <property type="component" value="Unassembled WGS sequence"/>
</dbReference>
<feature type="transmembrane region" description="Helical" evidence="1">
    <location>
        <begin position="71"/>
        <end position="93"/>
    </location>
</feature>
<sequence length="96" mass="10296">MPVSVDQSEAVKRSKLGRFALVPSGLAVFGTIACATGRDGWRNPGVIALVLTFALSAAIAILAWRKGRLRLAVLALAVMCAPKLVELALRPWWPPF</sequence>
<proteinExistence type="predicted"/>
<keyword evidence="1" id="KW-0472">Membrane</keyword>
<feature type="transmembrane region" description="Helical" evidence="1">
    <location>
        <begin position="44"/>
        <end position="64"/>
    </location>
</feature>
<reference evidence="2 3" key="2">
    <citation type="journal article" date="2015" name="Stand. Genomic Sci.">
        <title>Draft genome sequence of marine-derived Streptomyces sp. TP-A0598, a producer of anti-MRSA antibiotic lydicamycins.</title>
        <authorList>
            <person name="Komaki H."/>
            <person name="Ichikawa N."/>
            <person name="Hosoyama A."/>
            <person name="Fujita N."/>
            <person name="Igarashi Y."/>
        </authorList>
    </citation>
    <scope>NUCLEOTIDE SEQUENCE [LARGE SCALE GENOMIC DNA]</scope>
    <source>
        <strain evidence="2 3">NBRC 110027</strain>
    </source>
</reference>
<dbReference type="EMBL" id="BBNO01000005">
    <property type="protein sequence ID" value="GAO09733.1"/>
    <property type="molecule type" value="Genomic_DNA"/>
</dbReference>
<protein>
    <submittedName>
        <fullName evidence="2">Uncharacterized protein</fullName>
    </submittedName>
</protein>
<keyword evidence="1" id="KW-0812">Transmembrane</keyword>
<keyword evidence="1" id="KW-1133">Transmembrane helix</keyword>
<evidence type="ECO:0000313" key="3">
    <source>
        <dbReference type="Proteomes" id="UP000048965"/>
    </source>
</evidence>